<name>A0A5C8PM71_9HYPH</name>
<keyword evidence="4" id="KW-1185">Reference proteome</keyword>
<keyword evidence="3" id="KW-0808">Transferase</keyword>
<dbReference type="PANTHER" id="PTHR21310">
    <property type="entry name" value="AMINOGLYCOSIDE PHOSPHOTRANSFERASE-RELATED-RELATED"/>
    <property type="match status" value="1"/>
</dbReference>
<dbReference type="SUPFAM" id="SSF56112">
    <property type="entry name" value="Protein kinase-like (PK-like)"/>
    <property type="match status" value="1"/>
</dbReference>
<evidence type="ECO:0000313" key="4">
    <source>
        <dbReference type="Proteomes" id="UP000321638"/>
    </source>
</evidence>
<dbReference type="InterPro" id="IPR011009">
    <property type="entry name" value="Kinase-like_dom_sf"/>
</dbReference>
<feature type="domain" description="Aminoglycoside phosphotransferase" evidence="2">
    <location>
        <begin position="63"/>
        <end position="289"/>
    </location>
</feature>
<gene>
    <name evidence="3" type="ORF">FHP25_14270</name>
</gene>
<dbReference type="OrthoDB" id="3806873at2"/>
<sequence length="374" mass="40033">MGTPLGAPASSRPRHEASDHEPAGSRRSQLLDSAAARDRFAAWLSRSLGQPVALGAAAPPASSGGWSNETLLVDLTQGPLPRVVVRAKPDGPAMFRDYDVGREHLVLSGLAGRAPVPPALAVDPDGAVLGRPMLVSGFVAGRVPSDDRPSFAEAGWLFEAAPADQRRFIDSLLQALHKVHAVDWRRLGLAPLARDRDQPLHGEIAWHRALHDWGAGDDRHPVIERGFAAVLDAVPAAPAPCLLWGDARPANVIAHGFEVAALLDWELAGIGPAELDIAWLLEMNRMRTTGSGVAPLPGFPGDDALVAAYEGVAGRTLDDLGWYRLFAALKMAVLMERHLRVAIARGRLAAGHRLLRDNVALRRLNELGETRAGR</sequence>
<dbReference type="Pfam" id="PF01636">
    <property type="entry name" value="APH"/>
    <property type="match status" value="1"/>
</dbReference>
<dbReference type="Gene3D" id="3.30.200.20">
    <property type="entry name" value="Phosphorylase Kinase, domain 1"/>
    <property type="match status" value="1"/>
</dbReference>
<dbReference type="Proteomes" id="UP000321638">
    <property type="component" value="Unassembled WGS sequence"/>
</dbReference>
<dbReference type="PANTHER" id="PTHR21310:SF40">
    <property type="entry name" value="AMINOGLYCOSIDE PHOSPHOTRANSFERASE DOMAIN-CONTAINING PROTEIN-RELATED"/>
    <property type="match status" value="1"/>
</dbReference>
<dbReference type="EMBL" id="VDUZ01000014">
    <property type="protein sequence ID" value="TXL75403.1"/>
    <property type="molecule type" value="Genomic_DNA"/>
</dbReference>
<dbReference type="InterPro" id="IPR041726">
    <property type="entry name" value="ACAD10_11_N"/>
</dbReference>
<dbReference type="GO" id="GO:0016740">
    <property type="term" value="F:transferase activity"/>
    <property type="evidence" value="ECO:0007669"/>
    <property type="project" value="UniProtKB-KW"/>
</dbReference>
<feature type="compositionally biased region" description="Basic and acidic residues" evidence="1">
    <location>
        <begin position="13"/>
        <end position="24"/>
    </location>
</feature>
<evidence type="ECO:0000313" key="3">
    <source>
        <dbReference type="EMBL" id="TXL75403.1"/>
    </source>
</evidence>
<organism evidence="3 4">
    <name type="scientific">Vineibacter terrae</name>
    <dbReference type="NCBI Taxonomy" id="2586908"/>
    <lineage>
        <taxon>Bacteria</taxon>
        <taxon>Pseudomonadati</taxon>
        <taxon>Pseudomonadota</taxon>
        <taxon>Alphaproteobacteria</taxon>
        <taxon>Hyphomicrobiales</taxon>
        <taxon>Vineibacter</taxon>
    </lineage>
</organism>
<evidence type="ECO:0000259" key="2">
    <source>
        <dbReference type="Pfam" id="PF01636"/>
    </source>
</evidence>
<dbReference type="RefSeq" id="WP_147847617.1">
    <property type="nucleotide sequence ID" value="NZ_VDUZ01000014.1"/>
</dbReference>
<dbReference type="AlphaFoldDB" id="A0A5C8PM71"/>
<proteinExistence type="predicted"/>
<evidence type="ECO:0000256" key="1">
    <source>
        <dbReference type="SAM" id="MobiDB-lite"/>
    </source>
</evidence>
<feature type="region of interest" description="Disordered" evidence="1">
    <location>
        <begin position="1"/>
        <end position="29"/>
    </location>
</feature>
<accession>A0A5C8PM71</accession>
<dbReference type="InterPro" id="IPR051678">
    <property type="entry name" value="AGP_Transferase"/>
</dbReference>
<protein>
    <submittedName>
        <fullName evidence="3">Phosphotransferase family protein</fullName>
    </submittedName>
</protein>
<reference evidence="3 4" key="1">
    <citation type="submission" date="2019-06" db="EMBL/GenBank/DDBJ databases">
        <title>New taxonomy in bacterial strain CC-CFT640, isolated from vineyard.</title>
        <authorList>
            <person name="Lin S.-Y."/>
            <person name="Tsai C.-F."/>
            <person name="Young C.-C."/>
        </authorList>
    </citation>
    <scope>NUCLEOTIDE SEQUENCE [LARGE SCALE GENOMIC DNA]</scope>
    <source>
        <strain evidence="3 4">CC-CFT640</strain>
    </source>
</reference>
<dbReference type="InterPro" id="IPR002575">
    <property type="entry name" value="Aminoglycoside_PTrfase"/>
</dbReference>
<comment type="caution">
    <text evidence="3">The sequence shown here is derived from an EMBL/GenBank/DDBJ whole genome shotgun (WGS) entry which is preliminary data.</text>
</comment>
<dbReference type="CDD" id="cd05154">
    <property type="entry name" value="ACAD10_11_N-like"/>
    <property type="match status" value="1"/>
</dbReference>
<dbReference type="Gene3D" id="3.90.1200.10">
    <property type="match status" value="1"/>
</dbReference>